<dbReference type="EMBL" id="JAAEDM010000002">
    <property type="protein sequence ID" value="MBR0669840.1"/>
    <property type="molecule type" value="Genomic_DNA"/>
</dbReference>
<organism evidence="2 3">
    <name type="scientific">Neoroseomonas soli</name>
    <dbReference type="NCBI Taxonomy" id="1081025"/>
    <lineage>
        <taxon>Bacteria</taxon>
        <taxon>Pseudomonadati</taxon>
        <taxon>Pseudomonadota</taxon>
        <taxon>Alphaproteobacteria</taxon>
        <taxon>Acetobacterales</taxon>
        <taxon>Acetobacteraceae</taxon>
        <taxon>Neoroseomonas</taxon>
    </lineage>
</organism>
<dbReference type="RefSeq" id="WP_211860215.1">
    <property type="nucleotide sequence ID" value="NZ_JAAEDM010000002.1"/>
</dbReference>
<dbReference type="Proteomes" id="UP001138751">
    <property type="component" value="Unassembled WGS sequence"/>
</dbReference>
<dbReference type="Gene3D" id="3.40.50.150">
    <property type="entry name" value="Vaccinia Virus protein VP39"/>
    <property type="match status" value="1"/>
</dbReference>
<gene>
    <name evidence="2" type="ORF">GXW76_01520</name>
</gene>
<sequence>MSGITLGDRPAPRPAGGFGLFLRRWAANPLQMGSVVPSSPALGRRIAALIDRQGDEVVVELGAGTGAISRELLAAGLPPERLVVVEIVPEMARHLARSLPGVTVVEGDAFALSEALPRALHGRIGTAICGIPLVLLPAEQQRRFVDAVESVAPGRGFLLYSYCVTSPLPYRKLGLTARREAWTPLNLPPASVWRYRPAG</sequence>
<evidence type="ECO:0000259" key="1">
    <source>
        <dbReference type="Pfam" id="PF13649"/>
    </source>
</evidence>
<dbReference type="SUPFAM" id="SSF53335">
    <property type="entry name" value="S-adenosyl-L-methionine-dependent methyltransferases"/>
    <property type="match status" value="1"/>
</dbReference>
<evidence type="ECO:0000313" key="2">
    <source>
        <dbReference type="EMBL" id="MBR0669840.1"/>
    </source>
</evidence>
<keyword evidence="2" id="KW-0489">Methyltransferase</keyword>
<dbReference type="GO" id="GO:0032259">
    <property type="term" value="P:methylation"/>
    <property type="evidence" value="ECO:0007669"/>
    <property type="project" value="UniProtKB-KW"/>
</dbReference>
<dbReference type="CDD" id="cd02440">
    <property type="entry name" value="AdoMet_MTases"/>
    <property type="match status" value="1"/>
</dbReference>
<comment type="caution">
    <text evidence="2">The sequence shown here is derived from an EMBL/GenBank/DDBJ whole genome shotgun (WGS) entry which is preliminary data.</text>
</comment>
<dbReference type="AlphaFoldDB" id="A0A9X9WRR1"/>
<dbReference type="GO" id="GO:0008168">
    <property type="term" value="F:methyltransferase activity"/>
    <property type="evidence" value="ECO:0007669"/>
    <property type="project" value="UniProtKB-KW"/>
</dbReference>
<accession>A0A9X9WRR1</accession>
<keyword evidence="3" id="KW-1185">Reference proteome</keyword>
<dbReference type="Pfam" id="PF13649">
    <property type="entry name" value="Methyltransf_25"/>
    <property type="match status" value="1"/>
</dbReference>
<protein>
    <submittedName>
        <fullName evidence="2">Methyltransferase domain-containing protein</fullName>
    </submittedName>
</protein>
<evidence type="ECO:0000313" key="3">
    <source>
        <dbReference type="Proteomes" id="UP001138751"/>
    </source>
</evidence>
<dbReference type="InterPro" id="IPR041698">
    <property type="entry name" value="Methyltransf_25"/>
</dbReference>
<keyword evidence="2" id="KW-0808">Transferase</keyword>
<feature type="domain" description="Methyltransferase" evidence="1">
    <location>
        <begin position="58"/>
        <end position="150"/>
    </location>
</feature>
<reference evidence="2" key="2">
    <citation type="journal article" date="2021" name="Syst. Appl. Microbiol.">
        <title>Roseomonas hellenica sp. nov., isolated from roots of wild-growing Alkanna tinctoria.</title>
        <authorList>
            <person name="Rat A."/>
            <person name="Naranjo H.D."/>
            <person name="Lebbe L."/>
            <person name="Cnockaert M."/>
            <person name="Krigas N."/>
            <person name="Grigoriadou K."/>
            <person name="Maloupa E."/>
            <person name="Willems A."/>
        </authorList>
    </citation>
    <scope>NUCLEOTIDE SEQUENCE</scope>
    <source>
        <strain evidence="2">LMG 31231</strain>
    </source>
</reference>
<name>A0A9X9WRR1_9PROT</name>
<proteinExistence type="predicted"/>
<dbReference type="InterPro" id="IPR029063">
    <property type="entry name" value="SAM-dependent_MTases_sf"/>
</dbReference>
<reference evidence="2" key="1">
    <citation type="submission" date="2020-01" db="EMBL/GenBank/DDBJ databases">
        <authorList>
            <person name="Rat A."/>
        </authorList>
    </citation>
    <scope>NUCLEOTIDE SEQUENCE</scope>
    <source>
        <strain evidence="2">LMG 31231</strain>
    </source>
</reference>